<name>A0A2X3IYU4_9ENTR</name>
<evidence type="ECO:0000259" key="1">
    <source>
        <dbReference type="PROSITE" id="PS50931"/>
    </source>
</evidence>
<dbReference type="AlphaFoldDB" id="A0A2X3IYU4"/>
<dbReference type="Proteomes" id="UP000251197">
    <property type="component" value="Unassembled WGS sequence"/>
</dbReference>
<feature type="domain" description="HTH lysR-type" evidence="1">
    <location>
        <begin position="1"/>
        <end position="50"/>
    </location>
</feature>
<dbReference type="Gene3D" id="1.10.10.10">
    <property type="entry name" value="Winged helix-like DNA-binding domain superfamily/Winged helix DNA-binding domain"/>
    <property type="match status" value="1"/>
</dbReference>
<gene>
    <name evidence="2" type="ORF">NCTC12120_04890</name>
</gene>
<dbReference type="InterPro" id="IPR036388">
    <property type="entry name" value="WH-like_DNA-bd_sf"/>
</dbReference>
<evidence type="ECO:0000313" key="3">
    <source>
        <dbReference type="Proteomes" id="UP000251197"/>
    </source>
</evidence>
<sequence>MQDLNDLWYFVQVVDNGGFSPASRAIGIPKSRLSRRIALLEDRLETRLLQALDPQLHRHRGRANLLSPLQGDDDRS</sequence>
<evidence type="ECO:0000313" key="2">
    <source>
        <dbReference type="EMBL" id="SQC91717.1"/>
    </source>
</evidence>
<accession>A0A2X3IYU4</accession>
<reference evidence="2 3" key="1">
    <citation type="submission" date="2018-06" db="EMBL/GenBank/DDBJ databases">
        <authorList>
            <consortium name="Pathogen Informatics"/>
            <person name="Doyle S."/>
        </authorList>
    </citation>
    <scope>NUCLEOTIDE SEQUENCE [LARGE SCALE GENOMIC DNA]</scope>
    <source>
        <strain evidence="2 3">NCTC12120</strain>
    </source>
</reference>
<protein>
    <submittedName>
        <fullName evidence="2">LysR family transcriptional regulator</fullName>
    </submittedName>
</protein>
<proteinExistence type="predicted"/>
<dbReference type="PROSITE" id="PS50931">
    <property type="entry name" value="HTH_LYSR"/>
    <property type="match status" value="1"/>
</dbReference>
<dbReference type="GO" id="GO:0003700">
    <property type="term" value="F:DNA-binding transcription factor activity"/>
    <property type="evidence" value="ECO:0007669"/>
    <property type="project" value="InterPro"/>
</dbReference>
<dbReference type="EMBL" id="UAVU01000008">
    <property type="protein sequence ID" value="SQC91717.1"/>
    <property type="molecule type" value="Genomic_DNA"/>
</dbReference>
<dbReference type="Pfam" id="PF00126">
    <property type="entry name" value="HTH_1"/>
    <property type="match status" value="1"/>
</dbReference>
<dbReference type="InterPro" id="IPR036390">
    <property type="entry name" value="WH_DNA-bd_sf"/>
</dbReference>
<dbReference type="InterPro" id="IPR000847">
    <property type="entry name" value="LysR_HTH_N"/>
</dbReference>
<dbReference type="SUPFAM" id="SSF46785">
    <property type="entry name" value="Winged helix' DNA-binding domain"/>
    <property type="match status" value="1"/>
</dbReference>
<organism evidence="2 3">
    <name type="scientific">Cedecea neteri</name>
    <dbReference type="NCBI Taxonomy" id="158822"/>
    <lineage>
        <taxon>Bacteria</taxon>
        <taxon>Pseudomonadati</taxon>
        <taxon>Pseudomonadota</taxon>
        <taxon>Gammaproteobacteria</taxon>
        <taxon>Enterobacterales</taxon>
        <taxon>Enterobacteriaceae</taxon>
        <taxon>Cedecea</taxon>
    </lineage>
</organism>